<name>A0A382EMI2_9ZZZZ</name>
<accession>A0A382EMI2</accession>
<evidence type="ECO:0000313" key="1">
    <source>
        <dbReference type="EMBL" id="SVB51928.1"/>
    </source>
</evidence>
<proteinExistence type="predicted"/>
<protein>
    <recommendedName>
        <fullName evidence="2">DUF3352 domain-containing protein</fullName>
    </recommendedName>
</protein>
<sequence>MKTLFSIVALAMSVAAGQAAKIDKANISNDAKFVVHLDLDAFRASKIGTAILEKIRGDEGEKLDALVEIMGFDPLSAIHGATMFGNGEEDNGILVLKHKADNTKLLAFMKLDEYYRKTEHGKHEIHGAGDRGDGKRGYVSFVNATTAVLAASRELAAEGIDLVNGKGAAVKQIPTSLLSAGKKAKNTFLVAYANVEELKEHIDNESVNQMAKQVAFVMGESDEKFILSISVDALDTDAAENMESMVNGLIGFAKLSQDENPEVKDILKGLKVTRNEANVSVHFSVGMDKLFELIDPALKEIDIDLPKP</sequence>
<reference evidence="1" key="1">
    <citation type="submission" date="2018-05" db="EMBL/GenBank/DDBJ databases">
        <authorList>
            <person name="Lanie J.A."/>
            <person name="Ng W.-L."/>
            <person name="Kazmierczak K.M."/>
            <person name="Andrzejewski T.M."/>
            <person name="Davidsen T.M."/>
            <person name="Wayne K.J."/>
            <person name="Tettelin H."/>
            <person name="Glass J.I."/>
            <person name="Rusch D."/>
            <person name="Podicherti R."/>
            <person name="Tsui H.-C.T."/>
            <person name="Winkler M.E."/>
        </authorList>
    </citation>
    <scope>NUCLEOTIDE SEQUENCE</scope>
</reference>
<dbReference type="EMBL" id="UINC01045313">
    <property type="protein sequence ID" value="SVB51928.1"/>
    <property type="molecule type" value="Genomic_DNA"/>
</dbReference>
<evidence type="ECO:0008006" key="2">
    <source>
        <dbReference type="Google" id="ProtNLM"/>
    </source>
</evidence>
<organism evidence="1">
    <name type="scientific">marine metagenome</name>
    <dbReference type="NCBI Taxonomy" id="408172"/>
    <lineage>
        <taxon>unclassified sequences</taxon>
        <taxon>metagenomes</taxon>
        <taxon>ecological metagenomes</taxon>
    </lineage>
</organism>
<dbReference type="AlphaFoldDB" id="A0A382EMI2"/>
<gene>
    <name evidence="1" type="ORF">METZ01_LOCUS204782</name>
</gene>